<keyword evidence="1 3" id="KW-0853">WD repeat</keyword>
<dbReference type="SMART" id="SM00667">
    <property type="entry name" value="LisH"/>
    <property type="match status" value="1"/>
</dbReference>
<comment type="caution">
    <text evidence="5">The sequence shown here is derived from an EMBL/GenBank/DDBJ whole genome shotgun (WGS) entry which is preliminary data.</text>
</comment>
<dbReference type="Pfam" id="PF17814">
    <property type="entry name" value="LisH_TPL"/>
    <property type="match status" value="1"/>
</dbReference>
<dbReference type="PROSITE" id="PS50082">
    <property type="entry name" value="WD_REPEATS_2"/>
    <property type="match status" value="1"/>
</dbReference>
<dbReference type="InterPro" id="IPR027728">
    <property type="entry name" value="Topless_fam"/>
</dbReference>
<dbReference type="GO" id="GO:0006355">
    <property type="term" value="P:regulation of DNA-templated transcription"/>
    <property type="evidence" value="ECO:0007669"/>
    <property type="project" value="InterPro"/>
</dbReference>
<dbReference type="InterPro" id="IPR054080">
    <property type="entry name" value="TPR1-like_2nd"/>
</dbReference>
<keyword evidence="2" id="KW-0677">Repeat</keyword>
<dbReference type="InterPro" id="IPR036322">
    <property type="entry name" value="WD40_repeat_dom_sf"/>
</dbReference>
<dbReference type="InterPro" id="IPR006594">
    <property type="entry name" value="LisH"/>
</dbReference>
<gene>
    <name evidence="5" type="ORF">Slati_4340000</name>
</gene>
<dbReference type="Pfam" id="PF21359">
    <property type="entry name" value="zf_topless"/>
    <property type="match status" value="1"/>
</dbReference>
<dbReference type="Pfam" id="PF00400">
    <property type="entry name" value="WD40"/>
    <property type="match status" value="3"/>
</dbReference>
<dbReference type="SMART" id="SM00320">
    <property type="entry name" value="WD40"/>
    <property type="match status" value="8"/>
</dbReference>
<dbReference type="PANTHER" id="PTHR44083">
    <property type="entry name" value="TOPLESS-RELATED PROTEIN 1-RELATED"/>
    <property type="match status" value="1"/>
</dbReference>
<dbReference type="Pfam" id="PF21889">
    <property type="entry name" value="TPR1-like_2nd"/>
    <property type="match status" value="1"/>
</dbReference>
<reference evidence="5" key="1">
    <citation type="submission" date="2020-06" db="EMBL/GenBank/DDBJ databases">
        <authorList>
            <person name="Li T."/>
            <person name="Hu X."/>
            <person name="Zhang T."/>
            <person name="Song X."/>
            <person name="Zhang H."/>
            <person name="Dai N."/>
            <person name="Sheng W."/>
            <person name="Hou X."/>
            <person name="Wei L."/>
        </authorList>
    </citation>
    <scope>NUCLEOTIDE SEQUENCE</scope>
    <source>
        <strain evidence="5">KEN1</strain>
        <tissue evidence="5">Leaf</tissue>
    </source>
</reference>
<name>A0AAW2SPP0_9LAMI</name>
<evidence type="ECO:0000256" key="1">
    <source>
        <dbReference type="ARBA" id="ARBA00022574"/>
    </source>
</evidence>
<dbReference type="InterPro" id="IPR015943">
    <property type="entry name" value="WD40/YVTN_repeat-like_dom_sf"/>
</dbReference>
<dbReference type="InterPro" id="IPR006595">
    <property type="entry name" value="CTLH_C"/>
</dbReference>
<accession>A0AAW2SPP0</accession>
<evidence type="ECO:0000313" key="5">
    <source>
        <dbReference type="EMBL" id="KAL0393738.1"/>
    </source>
</evidence>
<dbReference type="AlphaFoldDB" id="A0AAW2SPP0"/>
<feature type="repeat" description="WD" evidence="3">
    <location>
        <begin position="401"/>
        <end position="444"/>
    </location>
</feature>
<evidence type="ECO:0000256" key="3">
    <source>
        <dbReference type="PROSITE-ProRule" id="PRU00221"/>
    </source>
</evidence>
<dbReference type="PROSITE" id="PS50897">
    <property type="entry name" value="CTLH"/>
    <property type="match status" value="1"/>
</dbReference>
<dbReference type="Gene3D" id="2.130.10.10">
    <property type="entry name" value="YVTN repeat-like/Quinoprotein amine dehydrogenase"/>
    <property type="match status" value="2"/>
</dbReference>
<evidence type="ECO:0000259" key="4">
    <source>
        <dbReference type="PROSITE" id="PS50897"/>
    </source>
</evidence>
<proteinExistence type="predicted"/>
<dbReference type="InterPro" id="IPR048419">
    <property type="entry name" value="Topless_Znf"/>
</dbReference>
<sequence>MSSLSRELVFLILQFLDEEKFKETVHKLEQESGFFFNMKYFEDQVQAGEWDDVERYLSGFTKVEDNRYSMKIFFEIRKQKYLEALDRQDRAKAVEILVKDLKVFASFNEDLFKEITQLLTLDNFRQNEQLSKYGDTKSARNIMLVELKKLIEANPLFRDKLTFPAFKASRLRTLINQSLNWQHQLCKNPRPNPDIKTLFTDHTCASSNGTRVGPPTNTPLAGPVPKPGVFPPLGGHGPFQSVVSPPPSAIAGWMSSANPSMPHAAVAAAPPGLVQAPSSAPFLKHPRTPPLAGPGMEYQTADSEHLMKRLRAGQPDEVSFSGSTHAPNIYSPDDLPKTVVRSLSQGSNVMSLDFHPQQQTVLLVGTNVGDISIWEVGSRERLALKTFKVWEISACSMPFQVDAHTGGVNDIAFAHPNKQLCIVTCGDDKTIKVWDAVGGRRLYTFEGHEAPVYSVCPHYKENIQFIFSTAIDGKIKAWLYDSLGSRVDYDAPGLWCTTMAYSADGTRLFSCGTSKEGESHLVEWNESEGAIKRTYSGFRKRSLGVVQFDTTKNRFLAAGDEFQIKFWDMDNTNMLTYTDADGGLPVVRLLYTNSGLAVLALASNAVHKLWKWQRSERNPSGKSSASSVPQLWQPNNGALMSNDLNDAKPNDDSVACIALSKNDSYVMSASGGKVSLFNMMTFKVMTTFMPPPPAATYLAFHPQDNNIIAIGMEDSTIQIYNVRVDEVKTKLKGHQTRITGLAFSQSLNILVSSGADAQASLGRIEIFFIYTYAFLG</sequence>
<reference evidence="5" key="2">
    <citation type="journal article" date="2024" name="Plant">
        <title>Genomic evolution and insights into agronomic trait innovations of Sesamum species.</title>
        <authorList>
            <person name="Miao H."/>
            <person name="Wang L."/>
            <person name="Qu L."/>
            <person name="Liu H."/>
            <person name="Sun Y."/>
            <person name="Le M."/>
            <person name="Wang Q."/>
            <person name="Wei S."/>
            <person name="Zheng Y."/>
            <person name="Lin W."/>
            <person name="Duan Y."/>
            <person name="Cao H."/>
            <person name="Xiong S."/>
            <person name="Wang X."/>
            <person name="Wei L."/>
            <person name="Li C."/>
            <person name="Ma Q."/>
            <person name="Ju M."/>
            <person name="Zhao R."/>
            <person name="Li G."/>
            <person name="Mu C."/>
            <person name="Tian Q."/>
            <person name="Mei H."/>
            <person name="Zhang T."/>
            <person name="Gao T."/>
            <person name="Zhang H."/>
        </authorList>
    </citation>
    <scope>NUCLEOTIDE SEQUENCE</scope>
    <source>
        <strain evidence="5">KEN1</strain>
    </source>
</reference>
<dbReference type="PROSITE" id="PS50896">
    <property type="entry name" value="LISH"/>
    <property type="match status" value="1"/>
</dbReference>
<dbReference type="EMBL" id="JACGWN010000016">
    <property type="protein sequence ID" value="KAL0393738.1"/>
    <property type="molecule type" value="Genomic_DNA"/>
</dbReference>
<organism evidence="5">
    <name type="scientific">Sesamum latifolium</name>
    <dbReference type="NCBI Taxonomy" id="2727402"/>
    <lineage>
        <taxon>Eukaryota</taxon>
        <taxon>Viridiplantae</taxon>
        <taxon>Streptophyta</taxon>
        <taxon>Embryophyta</taxon>
        <taxon>Tracheophyta</taxon>
        <taxon>Spermatophyta</taxon>
        <taxon>Magnoliopsida</taxon>
        <taxon>eudicotyledons</taxon>
        <taxon>Gunneridae</taxon>
        <taxon>Pentapetalae</taxon>
        <taxon>asterids</taxon>
        <taxon>lamiids</taxon>
        <taxon>Lamiales</taxon>
        <taxon>Pedaliaceae</taxon>
        <taxon>Sesamum</taxon>
    </lineage>
</organism>
<dbReference type="SMART" id="SM00668">
    <property type="entry name" value="CTLH"/>
    <property type="match status" value="1"/>
</dbReference>
<dbReference type="InterPro" id="IPR001680">
    <property type="entry name" value="WD40_rpt"/>
</dbReference>
<dbReference type="SUPFAM" id="SSF50978">
    <property type="entry name" value="WD40 repeat-like"/>
    <property type="match status" value="1"/>
</dbReference>
<dbReference type="InterPro" id="IPR054532">
    <property type="entry name" value="TPL_SMU1_LisH-like"/>
</dbReference>
<dbReference type="PROSITE" id="PS50294">
    <property type="entry name" value="WD_REPEATS_REGION"/>
    <property type="match status" value="1"/>
</dbReference>
<evidence type="ECO:0000256" key="2">
    <source>
        <dbReference type="ARBA" id="ARBA00022737"/>
    </source>
</evidence>
<feature type="domain" description="CTLH" evidence="4">
    <location>
        <begin position="34"/>
        <end position="92"/>
    </location>
</feature>
<protein>
    <submittedName>
        <fullName evidence="5">Protein TOPLESS-RELATED PROTEIN 2</fullName>
    </submittedName>
</protein>
<dbReference type="PANTHER" id="PTHR44083:SF5">
    <property type="entry name" value="PROTEIN TOPLESS-RELATED PROTEIN 2"/>
    <property type="match status" value="1"/>
</dbReference>